<evidence type="ECO:0000256" key="2">
    <source>
        <dbReference type="SAM" id="SignalP"/>
    </source>
</evidence>
<accession>A0A922I4P7</accession>
<sequence>MERIMKLTLLMSMITIVIGQSMMVKIKILNPIGENSDLVEDFWTQMNLERKFHTEVIETFQRQCVDEVILDEKHLINYVTVMGMKSVLDNGISNYEIYKQVRYEIINHIGNDLKRLENHFRNVIEEIIQIIKIKPWPYQEFMDHVFKINDSRNNFVEKCYFNNDHELFLQITKRVENLPISSKPSNPSKVLSTILTSPVMNDDDSNQDCEEENLDSKDIYERLNFSKVAVEEISSNSKSTTTNNEHPIVVTTTSKPKIIDPIKSTTIKPKISRPNFKSVTMKPKITTTSKPITTRKPKMVKSTTLKPIMMTEKPKMVKSTTSKPILKTKPIIQNLDKKKSRICNGRKVFRTIGIKRDIVDDQNDDYTLNDEEEINQIMGFLKEFRELNQQYDEKVLEKLNMMIKIISENQEKSRFKILDMIQMLGTIITGIIVSIQLFYIIIKLNMIKKDWYEYVQHRKLEMSNIEAKIEVPLVKIDEEILEPNENETKMISTNPFEKTIFGLK</sequence>
<keyword evidence="1" id="KW-1133">Transmembrane helix</keyword>
<feature type="transmembrane region" description="Helical" evidence="1">
    <location>
        <begin position="420"/>
        <end position="442"/>
    </location>
</feature>
<organism evidence="3 4">
    <name type="scientific">Dermatophagoides farinae</name>
    <name type="common">American house dust mite</name>
    <dbReference type="NCBI Taxonomy" id="6954"/>
    <lineage>
        <taxon>Eukaryota</taxon>
        <taxon>Metazoa</taxon>
        <taxon>Ecdysozoa</taxon>
        <taxon>Arthropoda</taxon>
        <taxon>Chelicerata</taxon>
        <taxon>Arachnida</taxon>
        <taxon>Acari</taxon>
        <taxon>Acariformes</taxon>
        <taxon>Sarcoptiformes</taxon>
        <taxon>Astigmata</taxon>
        <taxon>Psoroptidia</taxon>
        <taxon>Analgoidea</taxon>
        <taxon>Pyroglyphidae</taxon>
        <taxon>Dermatophagoidinae</taxon>
        <taxon>Dermatophagoides</taxon>
    </lineage>
</organism>
<protein>
    <submittedName>
        <fullName evidence="3">Uncharacterized protein</fullName>
    </submittedName>
</protein>
<reference evidence="3" key="1">
    <citation type="submission" date="2013-05" db="EMBL/GenBank/DDBJ databases">
        <authorList>
            <person name="Yim A.K.Y."/>
            <person name="Chan T.F."/>
            <person name="Ji K.M."/>
            <person name="Liu X.Y."/>
            <person name="Zhou J.W."/>
            <person name="Li R.Q."/>
            <person name="Yang K.Y."/>
            <person name="Li J."/>
            <person name="Li M."/>
            <person name="Law P.T.W."/>
            <person name="Wu Y.L."/>
            <person name="Cai Z.L."/>
            <person name="Qin H."/>
            <person name="Bao Y."/>
            <person name="Leung R.K.K."/>
            <person name="Ng P.K.S."/>
            <person name="Zou J."/>
            <person name="Zhong X.J."/>
            <person name="Ran P.X."/>
            <person name="Zhong N.S."/>
            <person name="Liu Z.G."/>
            <person name="Tsui S.K.W."/>
        </authorList>
    </citation>
    <scope>NUCLEOTIDE SEQUENCE</scope>
    <source>
        <strain evidence="3">Derf</strain>
        <tissue evidence="3">Whole organism</tissue>
    </source>
</reference>
<feature type="signal peptide" evidence="2">
    <location>
        <begin position="1"/>
        <end position="19"/>
    </location>
</feature>
<comment type="caution">
    <text evidence="3">The sequence shown here is derived from an EMBL/GenBank/DDBJ whole genome shotgun (WGS) entry which is preliminary data.</text>
</comment>
<keyword evidence="1" id="KW-0812">Transmembrane</keyword>
<evidence type="ECO:0000313" key="3">
    <source>
        <dbReference type="EMBL" id="KAH9520695.1"/>
    </source>
</evidence>
<evidence type="ECO:0000313" key="4">
    <source>
        <dbReference type="Proteomes" id="UP000790347"/>
    </source>
</evidence>
<name>A0A922I4P7_DERFA</name>
<feature type="chain" id="PRO_5036932755" evidence="2">
    <location>
        <begin position="20"/>
        <end position="504"/>
    </location>
</feature>
<dbReference type="Proteomes" id="UP000790347">
    <property type="component" value="Unassembled WGS sequence"/>
</dbReference>
<proteinExistence type="predicted"/>
<evidence type="ECO:0000256" key="1">
    <source>
        <dbReference type="SAM" id="Phobius"/>
    </source>
</evidence>
<dbReference type="EMBL" id="ASGP02000002">
    <property type="protein sequence ID" value="KAH9520695.1"/>
    <property type="molecule type" value="Genomic_DNA"/>
</dbReference>
<keyword evidence="2" id="KW-0732">Signal</keyword>
<reference evidence="3" key="2">
    <citation type="journal article" date="2022" name="Res Sq">
        <title>Comparative Genomics Reveals Insights into the Divergent Evolution of Astigmatic Mites and Household Pest Adaptations.</title>
        <authorList>
            <person name="Xiong Q."/>
            <person name="Wan A.T.-Y."/>
            <person name="Liu X.-Y."/>
            <person name="Fung C.S.-H."/>
            <person name="Xiao X."/>
            <person name="Malainual N."/>
            <person name="Hou J."/>
            <person name="Wang L."/>
            <person name="Wang M."/>
            <person name="Yang K."/>
            <person name="Cui Y."/>
            <person name="Leung E."/>
            <person name="Nong W."/>
            <person name="Shin S.-K."/>
            <person name="Au S."/>
            <person name="Jeong K.Y."/>
            <person name="Chew F.T."/>
            <person name="Hui J."/>
            <person name="Leung T.F."/>
            <person name="Tungtrongchitr A."/>
            <person name="Zhong N."/>
            <person name="Liu Z."/>
            <person name="Tsui S."/>
        </authorList>
    </citation>
    <scope>NUCLEOTIDE SEQUENCE</scope>
    <source>
        <strain evidence="3">Derf</strain>
        <tissue evidence="3">Whole organism</tissue>
    </source>
</reference>
<keyword evidence="1" id="KW-0472">Membrane</keyword>
<gene>
    <name evidence="3" type="ORF">DERF_004388</name>
</gene>
<dbReference type="AlphaFoldDB" id="A0A922I4P7"/>
<keyword evidence="4" id="KW-1185">Reference proteome</keyword>